<sequence>MFLCAALDRERKIQTISIKKAELCWCLTRCQAQNILINSGCTCGGMSMEPGYITWSSTPTGWLAMIRDAHGRTWAVSISRSEGQRMQLTVTMLCREAGLYRSNNMAQTFSEAQEWCYEQLGLTDA</sequence>
<organism evidence="1 2">
    <name type="scientific">Kouleothrix aurantiaca</name>
    <dbReference type="NCBI Taxonomy" id="186479"/>
    <lineage>
        <taxon>Bacteria</taxon>
        <taxon>Bacillati</taxon>
        <taxon>Chloroflexota</taxon>
        <taxon>Chloroflexia</taxon>
        <taxon>Chloroflexales</taxon>
        <taxon>Roseiflexineae</taxon>
        <taxon>Roseiflexaceae</taxon>
        <taxon>Kouleothrix</taxon>
    </lineage>
</organism>
<accession>A0A0P9D750</accession>
<dbReference type="EMBL" id="LJCR01000013">
    <property type="protein sequence ID" value="KPV54822.1"/>
    <property type="molecule type" value="Genomic_DNA"/>
</dbReference>
<keyword evidence="2" id="KW-1185">Reference proteome</keyword>
<name>A0A0P9D750_9CHLR</name>
<protein>
    <submittedName>
        <fullName evidence="1">Uncharacterized protein</fullName>
    </submittedName>
</protein>
<gene>
    <name evidence="1" type="ORF">SE17_01320</name>
</gene>
<dbReference type="Proteomes" id="UP000050509">
    <property type="component" value="Unassembled WGS sequence"/>
</dbReference>
<reference evidence="1 2" key="1">
    <citation type="submission" date="2015-09" db="EMBL/GenBank/DDBJ databases">
        <title>Draft genome sequence of Kouleothrix aurantiaca JCM 19913.</title>
        <authorList>
            <person name="Hemp J."/>
        </authorList>
    </citation>
    <scope>NUCLEOTIDE SEQUENCE [LARGE SCALE GENOMIC DNA]</scope>
    <source>
        <strain evidence="1 2">COM-B</strain>
    </source>
</reference>
<dbReference type="AlphaFoldDB" id="A0A0P9D750"/>
<proteinExistence type="predicted"/>
<evidence type="ECO:0000313" key="2">
    <source>
        <dbReference type="Proteomes" id="UP000050509"/>
    </source>
</evidence>
<evidence type="ECO:0000313" key="1">
    <source>
        <dbReference type="EMBL" id="KPV54822.1"/>
    </source>
</evidence>
<comment type="caution">
    <text evidence="1">The sequence shown here is derived from an EMBL/GenBank/DDBJ whole genome shotgun (WGS) entry which is preliminary data.</text>
</comment>